<accession>A0A6M2BUT3</accession>
<dbReference type="RefSeq" id="WP_166257695.1">
    <property type="nucleotide sequence ID" value="NZ_JAAMOW010000006.1"/>
</dbReference>
<dbReference type="Pfam" id="PF13577">
    <property type="entry name" value="SnoaL_4"/>
    <property type="match status" value="1"/>
</dbReference>
<gene>
    <name evidence="2" type="ORF">G7Y85_13065</name>
</gene>
<name>A0A6M2BUT3_9GAMM</name>
<evidence type="ECO:0000313" key="2">
    <source>
        <dbReference type="EMBL" id="NGY05697.1"/>
    </source>
</evidence>
<comment type="caution">
    <text evidence="2">The sequence shown here is derived from an EMBL/GenBank/DDBJ whole genome shotgun (WGS) entry which is preliminary data.</text>
</comment>
<feature type="domain" description="SnoaL-like" evidence="1">
    <location>
        <begin position="6"/>
        <end position="140"/>
    </location>
</feature>
<protein>
    <submittedName>
        <fullName evidence="2">Nuclear transport factor 2 family protein</fullName>
    </submittedName>
</protein>
<evidence type="ECO:0000259" key="1">
    <source>
        <dbReference type="Pfam" id="PF13577"/>
    </source>
</evidence>
<organism evidence="2 3">
    <name type="scientific">Solimonas terrae</name>
    <dbReference type="NCBI Taxonomy" id="1396819"/>
    <lineage>
        <taxon>Bacteria</taxon>
        <taxon>Pseudomonadati</taxon>
        <taxon>Pseudomonadota</taxon>
        <taxon>Gammaproteobacteria</taxon>
        <taxon>Nevskiales</taxon>
        <taxon>Nevskiaceae</taxon>
        <taxon>Solimonas</taxon>
    </lineage>
</organism>
<dbReference type="InterPro" id="IPR032710">
    <property type="entry name" value="NTF2-like_dom_sf"/>
</dbReference>
<reference evidence="2 3" key="1">
    <citation type="journal article" date="2014" name="Int. J. Syst. Evol. Microbiol.">
        <title>Solimonas terrae sp. nov., isolated from soil.</title>
        <authorList>
            <person name="Kim S.J."/>
            <person name="Moon J.Y."/>
            <person name="Weon H.Y."/>
            <person name="Ahn J.H."/>
            <person name="Chen W.M."/>
            <person name="Kwon S.W."/>
        </authorList>
    </citation>
    <scope>NUCLEOTIDE SEQUENCE [LARGE SCALE GENOMIC DNA]</scope>
    <source>
        <strain evidence="2 3">KIS83-12</strain>
    </source>
</reference>
<dbReference type="Gene3D" id="3.10.450.50">
    <property type="match status" value="1"/>
</dbReference>
<proteinExistence type="predicted"/>
<dbReference type="Proteomes" id="UP000472676">
    <property type="component" value="Unassembled WGS sequence"/>
</dbReference>
<keyword evidence="3" id="KW-1185">Reference proteome</keyword>
<sequence>MNDSERLVAIEAIRQLKARYFRGVDSKDAALLRSVFTDDAVTDFRSESPDGDERLLQRDPDAFVRNALGVLDGCVTAHAGSMPEIVVDSADEAHARWSMTDRIWVEDRARSSLPFAQLQGWGCYHDRYRRTADGWRIASTRLERIKIITR</sequence>
<dbReference type="EMBL" id="JAAMOW010000006">
    <property type="protein sequence ID" value="NGY05697.1"/>
    <property type="molecule type" value="Genomic_DNA"/>
</dbReference>
<evidence type="ECO:0000313" key="3">
    <source>
        <dbReference type="Proteomes" id="UP000472676"/>
    </source>
</evidence>
<dbReference type="SUPFAM" id="SSF54427">
    <property type="entry name" value="NTF2-like"/>
    <property type="match status" value="1"/>
</dbReference>
<dbReference type="InterPro" id="IPR037401">
    <property type="entry name" value="SnoaL-like"/>
</dbReference>
<dbReference type="AlphaFoldDB" id="A0A6M2BUT3"/>